<sequence length="350" mass="37701">MSSPSQQTLLVTGANSFVAGHIIKLALEKGYNVRGTVRTEAAAEKTKALFPQHSSQLSFTIVPDITKVENYESAFSASPAVTGVFHVASPFVFDVEDNAKDLLDPAIQGAVAILEAAKKYGAGKVRRVINTSSFAAIIDIAQGHRPGYTYTEADWNPMTYDEALKADSVKAYCASKGLAEKAMWDWVAEHEEAGFDLASISPPWVFGPHVGGVETVKKLNESTALLYKMFDAEKVPATDFAGFADVRDLAFAQLAAFEVPEAGGQRFLVGQHFDYQSAVDAGRELVPELKSRLPEGNPSYGKIEETYVVDGSKASKLLGLKYTSLEESMKDSFIELLEGEKRAAAAAASA</sequence>
<dbReference type="PANTHER" id="PTHR10366:SF564">
    <property type="entry name" value="STEROL-4-ALPHA-CARBOXYLATE 3-DEHYDROGENASE, DECARBOXYLATING"/>
    <property type="match status" value="1"/>
</dbReference>
<dbReference type="InterPro" id="IPR001509">
    <property type="entry name" value="Epimerase_deHydtase"/>
</dbReference>
<dbReference type="EMBL" id="MU853765">
    <property type="protein sequence ID" value="KAK3943550.1"/>
    <property type="molecule type" value="Genomic_DNA"/>
</dbReference>
<dbReference type="Pfam" id="PF01370">
    <property type="entry name" value="Epimerase"/>
    <property type="match status" value="1"/>
</dbReference>
<evidence type="ECO:0000259" key="3">
    <source>
        <dbReference type="Pfam" id="PF01370"/>
    </source>
</evidence>
<dbReference type="InterPro" id="IPR036291">
    <property type="entry name" value="NAD(P)-bd_dom_sf"/>
</dbReference>
<dbReference type="InterPro" id="IPR050425">
    <property type="entry name" value="NAD(P)_dehydrat-like"/>
</dbReference>
<dbReference type="GO" id="GO:0016616">
    <property type="term" value="F:oxidoreductase activity, acting on the CH-OH group of donors, NAD or NADP as acceptor"/>
    <property type="evidence" value="ECO:0007669"/>
    <property type="project" value="TreeGrafter"/>
</dbReference>
<protein>
    <recommendedName>
        <fullName evidence="3">NAD-dependent epimerase/dehydratase domain-containing protein</fullName>
    </recommendedName>
</protein>
<name>A0AAN6S7Q9_9PEZI</name>
<evidence type="ECO:0000256" key="2">
    <source>
        <dbReference type="ARBA" id="ARBA00023445"/>
    </source>
</evidence>
<reference evidence="5" key="1">
    <citation type="journal article" date="2023" name="Mol. Phylogenet. Evol.">
        <title>Genome-scale phylogeny and comparative genomics of the fungal order Sordariales.</title>
        <authorList>
            <person name="Hensen N."/>
            <person name="Bonometti L."/>
            <person name="Westerberg I."/>
            <person name="Brannstrom I.O."/>
            <person name="Guillou S."/>
            <person name="Cros-Aarteil S."/>
            <person name="Calhoun S."/>
            <person name="Haridas S."/>
            <person name="Kuo A."/>
            <person name="Mondo S."/>
            <person name="Pangilinan J."/>
            <person name="Riley R."/>
            <person name="LaButti K."/>
            <person name="Andreopoulos B."/>
            <person name="Lipzen A."/>
            <person name="Chen C."/>
            <person name="Yan M."/>
            <person name="Daum C."/>
            <person name="Ng V."/>
            <person name="Clum A."/>
            <person name="Steindorff A."/>
            <person name="Ohm R.A."/>
            <person name="Martin F."/>
            <person name="Silar P."/>
            <person name="Natvig D.O."/>
            <person name="Lalanne C."/>
            <person name="Gautier V."/>
            <person name="Ament-Velasquez S.L."/>
            <person name="Kruys A."/>
            <person name="Hutchinson M.I."/>
            <person name="Powell A.J."/>
            <person name="Barry K."/>
            <person name="Miller A.N."/>
            <person name="Grigoriev I.V."/>
            <person name="Debuchy R."/>
            <person name="Gladieux P."/>
            <person name="Hiltunen Thoren M."/>
            <person name="Johannesson H."/>
        </authorList>
    </citation>
    <scope>NUCLEOTIDE SEQUENCE [LARGE SCALE GENOMIC DNA]</scope>
    <source>
        <strain evidence="5">CBS 340.73</strain>
    </source>
</reference>
<feature type="domain" description="NAD-dependent epimerase/dehydratase" evidence="3">
    <location>
        <begin position="10"/>
        <end position="270"/>
    </location>
</feature>
<keyword evidence="1" id="KW-0560">Oxidoreductase</keyword>
<dbReference type="SUPFAM" id="SSF51735">
    <property type="entry name" value="NAD(P)-binding Rossmann-fold domains"/>
    <property type="match status" value="1"/>
</dbReference>
<dbReference type="PANTHER" id="PTHR10366">
    <property type="entry name" value="NAD DEPENDENT EPIMERASE/DEHYDRATASE"/>
    <property type="match status" value="1"/>
</dbReference>
<comment type="caution">
    <text evidence="4">The sequence shown here is derived from an EMBL/GenBank/DDBJ whole genome shotgun (WGS) entry which is preliminary data.</text>
</comment>
<proteinExistence type="inferred from homology"/>
<dbReference type="Proteomes" id="UP001303473">
    <property type="component" value="Unassembled WGS sequence"/>
</dbReference>
<evidence type="ECO:0000313" key="5">
    <source>
        <dbReference type="Proteomes" id="UP001303473"/>
    </source>
</evidence>
<evidence type="ECO:0000313" key="4">
    <source>
        <dbReference type="EMBL" id="KAK3943550.1"/>
    </source>
</evidence>
<keyword evidence="5" id="KW-1185">Reference proteome</keyword>
<dbReference type="AlphaFoldDB" id="A0AAN6S7Q9"/>
<dbReference type="Gene3D" id="3.40.50.720">
    <property type="entry name" value="NAD(P)-binding Rossmann-like Domain"/>
    <property type="match status" value="1"/>
</dbReference>
<gene>
    <name evidence="4" type="ORF">QBC46DRAFT_377374</name>
</gene>
<comment type="similarity">
    <text evidence="2">Belongs to the NAD(P)-dependent epimerase/dehydratase family. Dihydroflavonol-4-reductase subfamily.</text>
</comment>
<organism evidence="4 5">
    <name type="scientific">Diplogelasinospora grovesii</name>
    <dbReference type="NCBI Taxonomy" id="303347"/>
    <lineage>
        <taxon>Eukaryota</taxon>
        <taxon>Fungi</taxon>
        <taxon>Dikarya</taxon>
        <taxon>Ascomycota</taxon>
        <taxon>Pezizomycotina</taxon>
        <taxon>Sordariomycetes</taxon>
        <taxon>Sordariomycetidae</taxon>
        <taxon>Sordariales</taxon>
        <taxon>Diplogelasinosporaceae</taxon>
        <taxon>Diplogelasinospora</taxon>
    </lineage>
</organism>
<accession>A0AAN6S7Q9</accession>
<evidence type="ECO:0000256" key="1">
    <source>
        <dbReference type="ARBA" id="ARBA00023002"/>
    </source>
</evidence>